<accession>A0ACC1HEI4</accession>
<comment type="caution">
    <text evidence="1">The sequence shown here is derived from an EMBL/GenBank/DDBJ whole genome shotgun (WGS) entry which is preliminary data.</text>
</comment>
<dbReference type="Proteomes" id="UP001145114">
    <property type="component" value="Unassembled WGS sequence"/>
</dbReference>
<evidence type="ECO:0000313" key="1">
    <source>
        <dbReference type="EMBL" id="KAJ1674400.1"/>
    </source>
</evidence>
<dbReference type="EMBL" id="JAMZIH010005995">
    <property type="protein sequence ID" value="KAJ1674400.1"/>
    <property type="molecule type" value="Genomic_DNA"/>
</dbReference>
<reference evidence="1" key="1">
    <citation type="submission" date="2022-06" db="EMBL/GenBank/DDBJ databases">
        <title>Phylogenomic reconstructions and comparative analyses of Kickxellomycotina fungi.</title>
        <authorList>
            <person name="Reynolds N.K."/>
            <person name="Stajich J.E."/>
            <person name="Barry K."/>
            <person name="Grigoriev I.V."/>
            <person name="Crous P."/>
            <person name="Smith M.E."/>
        </authorList>
    </citation>
    <scope>NUCLEOTIDE SEQUENCE</scope>
    <source>
        <strain evidence="1">RSA 2271</strain>
    </source>
</reference>
<protein>
    <submittedName>
        <fullName evidence="1">Uncharacterized protein</fullName>
    </submittedName>
</protein>
<sequence length="509" mass="57086">MQQNSQELESFRRQWLKEIAAGQTVSTQRPRRSRSRGAGRSAATRAPAATNASLAAPVTAASGEKEAEALAPSAETTPAPESAPSNHERAIDYYLAAVICEQEGKLGDALVNYRNAFKHNPNVDVAYRRLLQERAQSKSKNELKQAEIGLQRQWQANRTSKQHQKHREDIPMSYVPMGLISVIPDEKALGEKAFPSQLSEVDELVSQFGELSLECQPLVESRPVHINRLPQELIVHVLKILSVIDVQAVGRAAAMCRRLAMLSRDPHLWRFANIYSHIHPVSGRTLDARASLGFGSGQDAHLMPLRPLTMRQLVSELPQYRDDWRAMYMHRPRVRFDGVYISTCNYVRPGSNDNSFFAPVYLVTYYRYLRFYRDGTCVKLLTPDEPALVVRKLAWDCRLKGVQRGIYTVGMAACDGGADASDPDGDPLLLHPASLARRVKVVVRDPVRGAIDFCLELSIGSTHHGKHNKLSWINYTSIDGDSRITEYDLATFKPFYFSRVRSYTATPSL</sequence>
<keyword evidence="2" id="KW-1185">Reference proteome</keyword>
<gene>
    <name evidence="1" type="ORF">EV182_003349</name>
</gene>
<name>A0ACC1HEI4_9FUNG</name>
<proteinExistence type="predicted"/>
<organism evidence="1 2">
    <name type="scientific">Spiromyces aspiralis</name>
    <dbReference type="NCBI Taxonomy" id="68401"/>
    <lineage>
        <taxon>Eukaryota</taxon>
        <taxon>Fungi</taxon>
        <taxon>Fungi incertae sedis</taxon>
        <taxon>Zoopagomycota</taxon>
        <taxon>Kickxellomycotina</taxon>
        <taxon>Kickxellomycetes</taxon>
        <taxon>Kickxellales</taxon>
        <taxon>Kickxellaceae</taxon>
        <taxon>Spiromyces</taxon>
    </lineage>
</organism>
<evidence type="ECO:0000313" key="2">
    <source>
        <dbReference type="Proteomes" id="UP001145114"/>
    </source>
</evidence>